<feature type="binding site" evidence="12">
    <location>
        <position position="522"/>
    </location>
    <ligand>
        <name>Zn(2+)</name>
        <dbReference type="ChEBI" id="CHEBI:29105"/>
        <label>1</label>
    </ligand>
</feature>
<dbReference type="InterPro" id="IPR040498">
    <property type="entry name" value="PriA_CRR"/>
</dbReference>
<dbReference type="RefSeq" id="WP_084575012.1">
    <property type="nucleotide sequence ID" value="NZ_CP155572.1"/>
</dbReference>
<evidence type="ECO:0000256" key="6">
    <source>
        <dbReference type="ARBA" id="ARBA00022806"/>
    </source>
</evidence>
<evidence type="ECO:0000256" key="11">
    <source>
        <dbReference type="ARBA" id="ARBA00048988"/>
    </source>
</evidence>
<dbReference type="Proteomes" id="UP000192738">
    <property type="component" value="Unassembled WGS sequence"/>
</dbReference>
<dbReference type="Pfam" id="PF18319">
    <property type="entry name" value="Zn_ribbon_PriA"/>
    <property type="match status" value="1"/>
</dbReference>
<keyword evidence="4 12" id="KW-0547">Nucleotide-binding</keyword>
<keyword evidence="6 12" id="KW-0347">Helicase</keyword>
<organism evidence="15 16">
    <name type="scientific">Sporomusa malonica</name>
    <dbReference type="NCBI Taxonomy" id="112901"/>
    <lineage>
        <taxon>Bacteria</taxon>
        <taxon>Bacillati</taxon>
        <taxon>Bacillota</taxon>
        <taxon>Negativicutes</taxon>
        <taxon>Selenomonadales</taxon>
        <taxon>Sporomusaceae</taxon>
        <taxon>Sporomusa</taxon>
    </lineage>
</organism>
<evidence type="ECO:0000256" key="4">
    <source>
        <dbReference type="ARBA" id="ARBA00022741"/>
    </source>
</evidence>
<evidence type="ECO:0000256" key="8">
    <source>
        <dbReference type="ARBA" id="ARBA00022840"/>
    </source>
</evidence>
<dbReference type="InterPro" id="IPR011545">
    <property type="entry name" value="DEAD/DEAH_box_helicase_dom"/>
</dbReference>
<dbReference type="FunFam" id="3.40.1440.60:FF:000001">
    <property type="entry name" value="Primosomal protein N"/>
    <property type="match status" value="1"/>
</dbReference>
<dbReference type="InterPro" id="IPR027417">
    <property type="entry name" value="P-loop_NTPase"/>
</dbReference>
<feature type="binding site" evidence="12">
    <location>
        <position position="528"/>
    </location>
    <ligand>
        <name>Zn(2+)</name>
        <dbReference type="ChEBI" id="CHEBI:29105"/>
        <label>2</label>
    </ligand>
</feature>
<dbReference type="Gene3D" id="3.40.50.300">
    <property type="entry name" value="P-loop containing nucleotide triphosphate hydrolases"/>
    <property type="match status" value="2"/>
</dbReference>
<keyword evidence="1 12" id="KW-0639">Primosome</keyword>
<keyword evidence="3 12" id="KW-0479">Metal-binding</keyword>
<dbReference type="InterPro" id="IPR014001">
    <property type="entry name" value="Helicase_ATP-bd"/>
</dbReference>
<dbReference type="InterPro" id="IPR005259">
    <property type="entry name" value="PriA"/>
</dbReference>
<feature type="domain" description="Helicase C-terminal" evidence="14">
    <location>
        <begin position="554"/>
        <end position="720"/>
    </location>
</feature>
<dbReference type="PANTHER" id="PTHR30580">
    <property type="entry name" value="PRIMOSOMAL PROTEIN N"/>
    <property type="match status" value="1"/>
</dbReference>
<evidence type="ECO:0000256" key="12">
    <source>
        <dbReference type="HAMAP-Rule" id="MF_00983"/>
    </source>
</evidence>
<keyword evidence="8 12" id="KW-0067">ATP-binding</keyword>
<comment type="cofactor">
    <cofactor evidence="12">
        <name>Zn(2+)</name>
        <dbReference type="ChEBI" id="CHEBI:29105"/>
    </cofactor>
    <text evidence="12">Binds 2 zinc ions per subunit.</text>
</comment>
<dbReference type="CDD" id="cd18804">
    <property type="entry name" value="SF2_C_priA"/>
    <property type="match status" value="1"/>
</dbReference>
<keyword evidence="16" id="KW-1185">Reference proteome</keyword>
<dbReference type="SUPFAM" id="SSF52540">
    <property type="entry name" value="P-loop containing nucleoside triphosphate hydrolases"/>
    <property type="match status" value="1"/>
</dbReference>
<dbReference type="PROSITE" id="PS51192">
    <property type="entry name" value="HELICASE_ATP_BIND_1"/>
    <property type="match status" value="1"/>
</dbReference>
<evidence type="ECO:0000256" key="5">
    <source>
        <dbReference type="ARBA" id="ARBA00022801"/>
    </source>
</evidence>
<dbReference type="InterPro" id="IPR042115">
    <property type="entry name" value="PriA_3primeBD_sf"/>
</dbReference>
<dbReference type="NCBIfam" id="TIGR00595">
    <property type="entry name" value="priA"/>
    <property type="match status" value="1"/>
</dbReference>
<proteinExistence type="inferred from homology"/>
<comment type="subunit">
    <text evidence="12">Component of the replication restart primosome.</text>
</comment>
<dbReference type="EMBL" id="FWXI01000005">
    <property type="protein sequence ID" value="SMC56022.1"/>
    <property type="molecule type" value="Genomic_DNA"/>
</dbReference>
<dbReference type="Gene3D" id="3.40.1440.60">
    <property type="entry name" value="PriA, 3(prime) DNA-binding domain"/>
    <property type="match status" value="1"/>
</dbReference>
<comment type="catalytic activity">
    <reaction evidence="11 12">
        <text>ATP + H2O = ADP + phosphate + H(+)</text>
        <dbReference type="Rhea" id="RHEA:13065"/>
        <dbReference type="ChEBI" id="CHEBI:15377"/>
        <dbReference type="ChEBI" id="CHEBI:15378"/>
        <dbReference type="ChEBI" id="CHEBI:30616"/>
        <dbReference type="ChEBI" id="CHEBI:43474"/>
        <dbReference type="ChEBI" id="CHEBI:456216"/>
        <dbReference type="EC" id="5.6.2.4"/>
    </reaction>
</comment>
<feature type="binding site" evidence="12">
    <location>
        <position position="549"/>
    </location>
    <ligand>
        <name>Zn(2+)</name>
        <dbReference type="ChEBI" id="CHEBI:29105"/>
        <label>2</label>
    </ligand>
</feature>
<dbReference type="InterPro" id="IPR001650">
    <property type="entry name" value="Helicase_C-like"/>
</dbReference>
<feature type="binding site" evidence="12">
    <location>
        <position position="519"/>
    </location>
    <ligand>
        <name>Zn(2+)</name>
        <dbReference type="ChEBI" id="CHEBI:29105"/>
        <label>1</label>
    </ligand>
</feature>
<evidence type="ECO:0000256" key="10">
    <source>
        <dbReference type="ARBA" id="ARBA00023235"/>
    </source>
</evidence>
<evidence type="ECO:0000256" key="7">
    <source>
        <dbReference type="ARBA" id="ARBA00022833"/>
    </source>
</evidence>
<dbReference type="SMART" id="SM00490">
    <property type="entry name" value="HELICc"/>
    <property type="match status" value="1"/>
</dbReference>
<comment type="function">
    <text evidence="12">Initiates the restart of stalled replication forks, which reloads the replicative helicase on sites other than the origin of replication. Recognizes and binds to abandoned replication forks and remodels them to uncover a helicase loading site. Promotes assembly of the primosome at these replication forks.</text>
</comment>
<sequence>MSNTAQIIVNIPARSLDKPFSYNIPINLPNIQVGSRVLVPFGNRKVEGFVVGLADENPETLKPILDVLDDHPWFDSNMLATANWLSEYYLCSLGEAMRLFIPGQSGIRTQKAYQAPAETDMKRVEALLSCKPEEYRTTLTYIYERGLATLPELTKLTGNMGAIIKFFLQHKLIVHADTVSKRGKANSTIIIKLAVSREVAEQIEQTLPKSKTAQRRLLSALLDTDTQELTAAQLRSLSITLETVKRLAAQGLVTTRSVPVFRNSYAGSHQRTTEVTLTLEQSHALQLITPAIHSGIHRSFLIHGVTGSGKTLVYIKAVAEARCLDRQAIILVPEIALTSQIVARFKAEFGDDVVVMHSKLSVGERHDAWRRLQTGQAGIVIGARSALFAPVSHLGLIIIDEEHEFTYKQEETPRYHAREVALTRARLSGATVILGSATPAVETYYQALQGEHILIPMNNRVDNTPMPPVTVVDMRQELAQGRRSVISQSLQDMLTETLAKKEQAVILLNRRGYSTFVLCRECGHVLKCRHCDISLVYHAPANVLRCHYCQERHTIPDTCPKCSSRYIRYFGAGTQKVEEALTALFPSARIVRMDQDTTGGKMAHDRILSAFAAGTYDILLGTQMVAKGHDIPNVTAVGIISADTALNLPDFRAAEKTFALLTQAAGRAGRGAKAGQVVMQTYNPEHYAVTAGAAHNYQAFYQEEIVFRRQLDYPPFSNLIKITVQAGDEITVHRNANLLAIELTQSLTKTDSAIIGPFPASVNKIKDVFRVNILIKTQGLSTVTRQLSALGMASRRDLIVDIDPVNVL</sequence>
<dbReference type="SMART" id="SM00487">
    <property type="entry name" value="DEXDc"/>
    <property type="match status" value="1"/>
</dbReference>
<dbReference type="Pfam" id="PF00271">
    <property type="entry name" value="Helicase_C"/>
    <property type="match status" value="1"/>
</dbReference>
<evidence type="ECO:0000313" key="15">
    <source>
        <dbReference type="EMBL" id="SMC56022.1"/>
    </source>
</evidence>
<keyword evidence="5 12" id="KW-0378">Hydrolase</keyword>
<feature type="binding site" evidence="12">
    <location>
        <position position="546"/>
    </location>
    <ligand>
        <name>Zn(2+)</name>
        <dbReference type="ChEBI" id="CHEBI:29105"/>
        <label>2</label>
    </ligand>
</feature>
<dbReference type="PANTHER" id="PTHR30580:SF0">
    <property type="entry name" value="PRIMOSOMAL PROTEIN N"/>
    <property type="match status" value="1"/>
</dbReference>
<dbReference type="AlphaFoldDB" id="A0A1W2A6E0"/>
<dbReference type="Pfam" id="PF17764">
    <property type="entry name" value="PriA_3primeBD"/>
    <property type="match status" value="1"/>
</dbReference>
<evidence type="ECO:0000313" key="16">
    <source>
        <dbReference type="Proteomes" id="UP000192738"/>
    </source>
</evidence>
<comment type="similarity">
    <text evidence="12">Belongs to the helicase family. PriA subfamily.</text>
</comment>
<dbReference type="EC" id="5.6.2.4" evidence="12"/>
<dbReference type="CDD" id="cd17929">
    <property type="entry name" value="DEXHc_priA"/>
    <property type="match status" value="1"/>
</dbReference>
<evidence type="ECO:0000259" key="14">
    <source>
        <dbReference type="PROSITE" id="PS51194"/>
    </source>
</evidence>
<evidence type="ECO:0000256" key="9">
    <source>
        <dbReference type="ARBA" id="ARBA00023125"/>
    </source>
</evidence>
<dbReference type="GO" id="GO:0006310">
    <property type="term" value="P:DNA recombination"/>
    <property type="evidence" value="ECO:0007669"/>
    <property type="project" value="InterPro"/>
</dbReference>
<feature type="binding site" evidence="12">
    <location>
        <position position="559"/>
    </location>
    <ligand>
        <name>Zn(2+)</name>
        <dbReference type="ChEBI" id="CHEBI:29105"/>
        <label>1</label>
    </ligand>
</feature>
<evidence type="ECO:0000256" key="1">
    <source>
        <dbReference type="ARBA" id="ARBA00022515"/>
    </source>
</evidence>
<dbReference type="GO" id="GO:0003677">
    <property type="term" value="F:DNA binding"/>
    <property type="evidence" value="ECO:0007669"/>
    <property type="project" value="UniProtKB-UniRule"/>
</dbReference>
<dbReference type="GO" id="GO:0006270">
    <property type="term" value="P:DNA replication initiation"/>
    <property type="evidence" value="ECO:0007669"/>
    <property type="project" value="TreeGrafter"/>
</dbReference>
<accession>A0A1W2A6E0</accession>
<evidence type="ECO:0000256" key="2">
    <source>
        <dbReference type="ARBA" id="ARBA00022705"/>
    </source>
</evidence>
<dbReference type="OrthoDB" id="9759544at2"/>
<feature type="binding site" evidence="12">
    <location>
        <position position="531"/>
    </location>
    <ligand>
        <name>Zn(2+)</name>
        <dbReference type="ChEBI" id="CHEBI:29105"/>
        <label>2</label>
    </ligand>
</feature>
<keyword evidence="9 12" id="KW-0238">DNA-binding</keyword>
<dbReference type="Pfam" id="PF00270">
    <property type="entry name" value="DEAD"/>
    <property type="match status" value="1"/>
</dbReference>
<dbReference type="GO" id="GO:0006269">
    <property type="term" value="P:DNA replication, synthesis of primer"/>
    <property type="evidence" value="ECO:0007669"/>
    <property type="project" value="UniProtKB-KW"/>
</dbReference>
<dbReference type="InterPro" id="IPR041236">
    <property type="entry name" value="PriA_C"/>
</dbReference>
<feature type="domain" description="Helicase ATP-binding" evidence="13">
    <location>
        <begin position="291"/>
        <end position="457"/>
    </location>
</feature>
<dbReference type="HAMAP" id="MF_00983">
    <property type="entry name" value="PriA"/>
    <property type="match status" value="1"/>
</dbReference>
<gene>
    <name evidence="12" type="primary">priA</name>
    <name evidence="15" type="ORF">SAMN04488500_10573</name>
</gene>
<dbReference type="FunFam" id="3.40.50.300:FF:000489">
    <property type="entry name" value="Primosome assembly protein PriA"/>
    <property type="match status" value="1"/>
</dbReference>
<dbReference type="GO" id="GO:0006302">
    <property type="term" value="P:double-strand break repair"/>
    <property type="evidence" value="ECO:0007669"/>
    <property type="project" value="InterPro"/>
</dbReference>
<comment type="catalytic activity">
    <reaction evidence="12">
        <text>Couples ATP hydrolysis with the unwinding of duplex DNA by translocating in the 3'-5' direction.</text>
        <dbReference type="EC" id="5.6.2.4"/>
    </reaction>
</comment>
<dbReference type="NCBIfam" id="NF004066">
    <property type="entry name" value="PRK05580.1-3"/>
    <property type="match status" value="1"/>
</dbReference>
<feature type="binding site" evidence="12">
    <location>
        <position position="562"/>
    </location>
    <ligand>
        <name>Zn(2+)</name>
        <dbReference type="ChEBI" id="CHEBI:29105"/>
        <label>1</label>
    </ligand>
</feature>
<dbReference type="GO" id="GO:0043138">
    <property type="term" value="F:3'-5' DNA helicase activity"/>
    <property type="evidence" value="ECO:0007669"/>
    <property type="project" value="UniProtKB-EC"/>
</dbReference>
<dbReference type="STRING" id="112901.SAMN04488500_10573"/>
<dbReference type="GO" id="GO:0005524">
    <property type="term" value="F:ATP binding"/>
    <property type="evidence" value="ECO:0007669"/>
    <property type="project" value="UniProtKB-UniRule"/>
</dbReference>
<keyword evidence="7 12" id="KW-0862">Zinc</keyword>
<dbReference type="Pfam" id="PF18074">
    <property type="entry name" value="PriA_C"/>
    <property type="match status" value="1"/>
</dbReference>
<protein>
    <recommendedName>
        <fullName evidence="12">Replication restart protein PriA</fullName>
    </recommendedName>
    <alternativeName>
        <fullName evidence="12">ATP-dependent DNA helicase PriA</fullName>
        <ecNumber evidence="12">5.6.2.4</ecNumber>
    </alternativeName>
    <alternativeName>
        <fullName evidence="12">DNA 3'-5' helicase PriA</fullName>
    </alternativeName>
</protein>
<evidence type="ECO:0000256" key="3">
    <source>
        <dbReference type="ARBA" id="ARBA00022723"/>
    </source>
</evidence>
<keyword evidence="2 12" id="KW-0235">DNA replication</keyword>
<dbReference type="GO" id="GO:1990077">
    <property type="term" value="C:primosome complex"/>
    <property type="evidence" value="ECO:0007669"/>
    <property type="project" value="UniProtKB-UniRule"/>
</dbReference>
<evidence type="ECO:0000259" key="13">
    <source>
        <dbReference type="PROSITE" id="PS51192"/>
    </source>
</evidence>
<name>A0A1W2A6E0_9FIRM</name>
<keyword evidence="10 12" id="KW-0413">Isomerase</keyword>
<dbReference type="GO" id="GO:0008270">
    <property type="term" value="F:zinc ion binding"/>
    <property type="evidence" value="ECO:0007669"/>
    <property type="project" value="UniProtKB-UniRule"/>
</dbReference>
<dbReference type="PROSITE" id="PS51194">
    <property type="entry name" value="HELICASE_CTER"/>
    <property type="match status" value="1"/>
</dbReference>
<dbReference type="InterPro" id="IPR041222">
    <property type="entry name" value="PriA_3primeBD"/>
</dbReference>
<reference evidence="15 16" key="1">
    <citation type="submission" date="2017-04" db="EMBL/GenBank/DDBJ databases">
        <authorList>
            <person name="Afonso C.L."/>
            <person name="Miller P.J."/>
            <person name="Scott M.A."/>
            <person name="Spackman E."/>
            <person name="Goraichik I."/>
            <person name="Dimitrov K.M."/>
            <person name="Suarez D.L."/>
            <person name="Swayne D.E."/>
        </authorList>
    </citation>
    <scope>NUCLEOTIDE SEQUENCE [LARGE SCALE GENOMIC DNA]</scope>
    <source>
        <strain evidence="15 16">DSM 5090</strain>
    </source>
</reference>
<dbReference type="GO" id="GO:0016887">
    <property type="term" value="F:ATP hydrolysis activity"/>
    <property type="evidence" value="ECO:0007669"/>
    <property type="project" value="RHEA"/>
</dbReference>